<keyword evidence="2" id="KW-1185">Reference proteome</keyword>
<evidence type="ECO:0000313" key="2">
    <source>
        <dbReference type="Proteomes" id="UP000886520"/>
    </source>
</evidence>
<feature type="non-terminal residue" evidence="1">
    <location>
        <position position="1"/>
    </location>
</feature>
<protein>
    <submittedName>
        <fullName evidence="1">Uncharacterized protein</fullName>
    </submittedName>
</protein>
<dbReference type="Proteomes" id="UP000886520">
    <property type="component" value="Chromosome 5"/>
</dbReference>
<gene>
    <name evidence="1" type="ORF">GOP47_0005795</name>
</gene>
<dbReference type="AlphaFoldDB" id="A0A9D4V6Q5"/>
<reference evidence="1 2" key="1">
    <citation type="submission" date="2021-01" db="EMBL/GenBank/DDBJ databases">
        <title>Adiantum capillus-veneris genome.</title>
        <authorList>
            <person name="Fang Y."/>
            <person name="Liao Q."/>
        </authorList>
    </citation>
    <scope>NUCLEOTIDE SEQUENCE [LARGE SCALE GENOMIC DNA]</scope>
    <source>
        <strain evidence="1">H3</strain>
        <tissue evidence="1">Leaf</tissue>
    </source>
</reference>
<proteinExistence type="predicted"/>
<evidence type="ECO:0000313" key="1">
    <source>
        <dbReference type="EMBL" id="KAI5080316.1"/>
    </source>
</evidence>
<sequence>LSLSLSRARALMTSVLRRMPRLLSSRSRRMFSTDDMPAHDATVSEWIRYSAKLLKESKQAEARLLTEASSLRCQQVELSLALEDARKELLTYKYKLQVRGIIKMFISKQGVQGDPTKKNQVEYLKDIWEKIILSNKRFRDCLHNKFPEASREDITILLCKTQDLFNQHHHAMVNAGDRFLIDEKDLLDPRVKEIITCMAHEVHIKVEFLAAAGEGINASDGTNASDVP</sequence>
<organism evidence="1 2">
    <name type="scientific">Adiantum capillus-veneris</name>
    <name type="common">Maidenhair fern</name>
    <dbReference type="NCBI Taxonomy" id="13818"/>
    <lineage>
        <taxon>Eukaryota</taxon>
        <taxon>Viridiplantae</taxon>
        <taxon>Streptophyta</taxon>
        <taxon>Embryophyta</taxon>
        <taxon>Tracheophyta</taxon>
        <taxon>Polypodiopsida</taxon>
        <taxon>Polypodiidae</taxon>
        <taxon>Polypodiales</taxon>
        <taxon>Pteridineae</taxon>
        <taxon>Pteridaceae</taxon>
        <taxon>Vittarioideae</taxon>
        <taxon>Adiantum</taxon>
    </lineage>
</organism>
<comment type="caution">
    <text evidence="1">The sequence shown here is derived from an EMBL/GenBank/DDBJ whole genome shotgun (WGS) entry which is preliminary data.</text>
</comment>
<accession>A0A9D4V6Q5</accession>
<dbReference type="EMBL" id="JABFUD020000005">
    <property type="protein sequence ID" value="KAI5080316.1"/>
    <property type="molecule type" value="Genomic_DNA"/>
</dbReference>
<name>A0A9D4V6Q5_ADICA</name>